<protein>
    <submittedName>
        <fullName evidence="2">Uncharacterized protein</fullName>
    </submittedName>
</protein>
<evidence type="ECO:0000313" key="2">
    <source>
        <dbReference type="EMBL" id="PRQ76138.1"/>
    </source>
</evidence>
<name>A0A2T0ADR1_RHOTO</name>
<accession>A0A2T0ADR1</accession>
<feature type="region of interest" description="Disordered" evidence="1">
    <location>
        <begin position="154"/>
        <end position="181"/>
    </location>
</feature>
<gene>
    <name evidence="2" type="ORF">AAT19DRAFT_13160</name>
</gene>
<reference evidence="2 3" key="1">
    <citation type="journal article" date="2018" name="Elife">
        <title>Functional genomics of lipid metabolism in the oleaginous yeast Rhodosporidium toruloides.</title>
        <authorList>
            <person name="Coradetti S.T."/>
            <person name="Pinel D."/>
            <person name="Geiselman G."/>
            <person name="Ito M."/>
            <person name="Mondo S."/>
            <person name="Reilly M.C."/>
            <person name="Cheng Y.F."/>
            <person name="Bauer S."/>
            <person name="Grigoriev I."/>
            <person name="Gladden J.M."/>
            <person name="Simmons B.A."/>
            <person name="Brem R."/>
            <person name="Arkin A.P."/>
            <person name="Skerker J.M."/>
        </authorList>
    </citation>
    <scope>NUCLEOTIDE SEQUENCE [LARGE SCALE GENOMIC DNA]</scope>
    <source>
        <strain evidence="2 3">NBRC 0880</strain>
    </source>
</reference>
<dbReference type="Proteomes" id="UP000239560">
    <property type="component" value="Unassembled WGS sequence"/>
</dbReference>
<proteinExistence type="predicted"/>
<dbReference type="AlphaFoldDB" id="A0A2T0ADR1"/>
<comment type="caution">
    <text evidence="2">The sequence shown here is derived from an EMBL/GenBank/DDBJ whole genome shotgun (WGS) entry which is preliminary data.</text>
</comment>
<evidence type="ECO:0000256" key="1">
    <source>
        <dbReference type="SAM" id="MobiDB-lite"/>
    </source>
</evidence>
<organism evidence="2 3">
    <name type="scientific">Rhodotorula toruloides</name>
    <name type="common">Yeast</name>
    <name type="synonym">Rhodosporidium toruloides</name>
    <dbReference type="NCBI Taxonomy" id="5286"/>
    <lineage>
        <taxon>Eukaryota</taxon>
        <taxon>Fungi</taxon>
        <taxon>Dikarya</taxon>
        <taxon>Basidiomycota</taxon>
        <taxon>Pucciniomycotina</taxon>
        <taxon>Microbotryomycetes</taxon>
        <taxon>Sporidiobolales</taxon>
        <taxon>Sporidiobolaceae</taxon>
        <taxon>Rhodotorula</taxon>
    </lineage>
</organism>
<sequence length="181" mass="20638">MTHACQKGCLHGDQFFGDLAALARFVLSSPCDVWDPLWPIRTTSERATSDEEETVSLLRLPDLRLASFRLRSFRNFSLLRFAFHSCTWAARSWRGDQRGWRRRSWEETLALPLQRLPRPSAPPFAGAAFRRRSHLNQSMPSDSMELAWLSARRAARRRRSPPPSPSWSSQSGALSCLLTPA</sequence>
<dbReference type="EMBL" id="LCTV02000003">
    <property type="protein sequence ID" value="PRQ76138.1"/>
    <property type="molecule type" value="Genomic_DNA"/>
</dbReference>
<evidence type="ECO:0000313" key="3">
    <source>
        <dbReference type="Proteomes" id="UP000239560"/>
    </source>
</evidence>